<evidence type="ECO:0000313" key="2">
    <source>
        <dbReference type="Proteomes" id="UP000027456"/>
    </source>
</evidence>
<dbReference type="Proteomes" id="UP000027456">
    <property type="component" value="Unassembled WGS sequence"/>
</dbReference>
<gene>
    <name evidence="1" type="ORF">V565_118840</name>
</gene>
<dbReference type="GO" id="GO:0004497">
    <property type="term" value="F:monooxygenase activity"/>
    <property type="evidence" value="ECO:0007669"/>
    <property type="project" value="InterPro"/>
</dbReference>
<name>A0A074RP65_9AGAM</name>
<dbReference type="InterPro" id="IPR036396">
    <property type="entry name" value="Cyt_P450_sf"/>
</dbReference>
<dbReference type="AlphaFoldDB" id="A0A074RP65"/>
<dbReference type="Gene3D" id="1.10.630.10">
    <property type="entry name" value="Cytochrome P450"/>
    <property type="match status" value="1"/>
</dbReference>
<organism evidence="1 2">
    <name type="scientific">Rhizoctonia solani 123E</name>
    <dbReference type="NCBI Taxonomy" id="1423351"/>
    <lineage>
        <taxon>Eukaryota</taxon>
        <taxon>Fungi</taxon>
        <taxon>Dikarya</taxon>
        <taxon>Basidiomycota</taxon>
        <taxon>Agaricomycotina</taxon>
        <taxon>Agaricomycetes</taxon>
        <taxon>Cantharellales</taxon>
        <taxon>Ceratobasidiaceae</taxon>
        <taxon>Rhizoctonia</taxon>
    </lineage>
</organism>
<accession>A0A074RP65</accession>
<dbReference type="SUPFAM" id="SSF48264">
    <property type="entry name" value="Cytochrome P450"/>
    <property type="match status" value="1"/>
</dbReference>
<dbReference type="EMBL" id="AZST01000476">
    <property type="protein sequence ID" value="KEP48664.1"/>
    <property type="molecule type" value="Genomic_DNA"/>
</dbReference>
<dbReference type="OrthoDB" id="1470350at2759"/>
<evidence type="ECO:0000313" key="1">
    <source>
        <dbReference type="EMBL" id="KEP48664.1"/>
    </source>
</evidence>
<dbReference type="GO" id="GO:0020037">
    <property type="term" value="F:heme binding"/>
    <property type="evidence" value="ECO:0007669"/>
    <property type="project" value="InterPro"/>
</dbReference>
<proteinExistence type="predicted"/>
<keyword evidence="2" id="KW-1185">Reference proteome</keyword>
<dbReference type="GO" id="GO:0016705">
    <property type="term" value="F:oxidoreductase activity, acting on paired donors, with incorporation or reduction of molecular oxygen"/>
    <property type="evidence" value="ECO:0007669"/>
    <property type="project" value="InterPro"/>
</dbReference>
<protein>
    <submittedName>
        <fullName evidence="1">Putative cytochrome P450 family protein</fullName>
    </submittedName>
</protein>
<sequence>MENVNHTAGTLKSKALFTIDPMVIGTVLIKEKNKFERSNESNVMMRAIFGGRGGLLGITSDEHRIQRKLLGPGFTARHLLERKPAN</sequence>
<dbReference type="GO" id="GO:0005506">
    <property type="term" value="F:iron ion binding"/>
    <property type="evidence" value="ECO:0007669"/>
    <property type="project" value="InterPro"/>
</dbReference>
<comment type="caution">
    <text evidence="1">The sequence shown here is derived from an EMBL/GenBank/DDBJ whole genome shotgun (WGS) entry which is preliminary data.</text>
</comment>
<dbReference type="HOGENOM" id="CLU_2499130_0_0_1"/>
<reference evidence="1 2" key="1">
    <citation type="submission" date="2013-12" db="EMBL/GenBank/DDBJ databases">
        <authorList>
            <person name="Cubeta M."/>
            <person name="Pakala S."/>
            <person name="Fedorova N."/>
            <person name="Thomas E."/>
            <person name="Dean R."/>
            <person name="Jabaji S."/>
            <person name="Neate S."/>
            <person name="Toda T."/>
            <person name="Tavantzis S."/>
            <person name="Vilgalys R."/>
            <person name="Bharathan N."/>
            <person name="Pakala S."/>
            <person name="Losada L.S."/>
            <person name="Zafar N."/>
            <person name="Nierman W."/>
        </authorList>
    </citation>
    <scope>NUCLEOTIDE SEQUENCE [LARGE SCALE GENOMIC DNA]</scope>
    <source>
        <strain evidence="1 2">123E</strain>
    </source>
</reference>